<dbReference type="SUPFAM" id="SSF51161">
    <property type="entry name" value="Trimeric LpxA-like enzymes"/>
    <property type="match status" value="1"/>
</dbReference>
<keyword evidence="5 7" id="KW-0443">Lipid metabolism</keyword>
<proteinExistence type="inferred from homology"/>
<evidence type="ECO:0000256" key="6">
    <source>
        <dbReference type="ARBA" id="ARBA00023315"/>
    </source>
</evidence>
<dbReference type="NCBIfam" id="TIGR01853">
    <property type="entry name" value="lipid_A_lpxD"/>
    <property type="match status" value="1"/>
</dbReference>
<dbReference type="Pfam" id="PF04613">
    <property type="entry name" value="LpxD"/>
    <property type="match status" value="1"/>
</dbReference>
<dbReference type="Proteomes" id="UP000282211">
    <property type="component" value="Unassembled WGS sequence"/>
</dbReference>
<dbReference type="PANTHER" id="PTHR43378:SF2">
    <property type="entry name" value="UDP-3-O-ACYLGLUCOSAMINE N-ACYLTRANSFERASE 1, MITOCHONDRIAL-RELATED"/>
    <property type="match status" value="1"/>
</dbReference>
<dbReference type="InterPro" id="IPR001451">
    <property type="entry name" value="Hexapep"/>
</dbReference>
<comment type="similarity">
    <text evidence="7">Belongs to the transferase hexapeptide repeat family. LpxD subfamily.</text>
</comment>
<feature type="domain" description="UDP-3-O-[3-hydroxymyristoyl] glucosamine N-acyltransferase non-repeat region" evidence="8">
    <location>
        <begin position="32"/>
        <end position="101"/>
    </location>
</feature>
<keyword evidence="1 7" id="KW-0444">Lipid biosynthesis</keyword>
<evidence type="ECO:0000256" key="5">
    <source>
        <dbReference type="ARBA" id="ARBA00023098"/>
    </source>
</evidence>
<dbReference type="EC" id="2.3.1.191" evidence="7"/>
<evidence type="ECO:0000313" key="9">
    <source>
        <dbReference type="EMBL" id="RKQ71626.1"/>
    </source>
</evidence>
<organism evidence="9 10">
    <name type="scientific">Litorimonas taeanensis</name>
    <dbReference type="NCBI Taxonomy" id="568099"/>
    <lineage>
        <taxon>Bacteria</taxon>
        <taxon>Pseudomonadati</taxon>
        <taxon>Pseudomonadota</taxon>
        <taxon>Alphaproteobacteria</taxon>
        <taxon>Maricaulales</taxon>
        <taxon>Robiginitomaculaceae</taxon>
    </lineage>
</organism>
<protein>
    <recommendedName>
        <fullName evidence="7">UDP-3-O-acylglucosamine N-acyltransferase</fullName>
        <ecNumber evidence="7">2.3.1.191</ecNumber>
    </recommendedName>
</protein>
<evidence type="ECO:0000256" key="1">
    <source>
        <dbReference type="ARBA" id="ARBA00022516"/>
    </source>
</evidence>
<evidence type="ECO:0000256" key="3">
    <source>
        <dbReference type="ARBA" id="ARBA00022679"/>
    </source>
</evidence>
<dbReference type="GO" id="GO:0016410">
    <property type="term" value="F:N-acyltransferase activity"/>
    <property type="evidence" value="ECO:0007669"/>
    <property type="project" value="InterPro"/>
</dbReference>
<dbReference type="GO" id="GO:0103118">
    <property type="term" value="F:UDP-3-O-[(3R)-3-hydroxyacyl]-glucosamine N-acyltransferase activity"/>
    <property type="evidence" value="ECO:0007669"/>
    <property type="project" value="UniProtKB-EC"/>
</dbReference>
<keyword evidence="2 7" id="KW-0441">Lipid A biosynthesis</keyword>
<dbReference type="Pfam" id="PF00132">
    <property type="entry name" value="Hexapep"/>
    <property type="match status" value="2"/>
</dbReference>
<evidence type="ECO:0000256" key="2">
    <source>
        <dbReference type="ARBA" id="ARBA00022556"/>
    </source>
</evidence>
<dbReference type="NCBIfam" id="NF002060">
    <property type="entry name" value="PRK00892.1"/>
    <property type="match status" value="1"/>
</dbReference>
<comment type="caution">
    <text evidence="9">The sequence shown here is derived from an EMBL/GenBank/DDBJ whole genome shotgun (WGS) entry which is preliminary data.</text>
</comment>
<dbReference type="RefSeq" id="WP_121099388.1">
    <property type="nucleotide sequence ID" value="NZ_RBII01000001.1"/>
</dbReference>
<evidence type="ECO:0000256" key="7">
    <source>
        <dbReference type="HAMAP-Rule" id="MF_00523"/>
    </source>
</evidence>
<keyword evidence="6 7" id="KW-0012">Acyltransferase</keyword>
<reference evidence="9 10" key="1">
    <citation type="submission" date="2018-10" db="EMBL/GenBank/DDBJ databases">
        <title>Genomic Encyclopedia of Type Strains, Phase IV (KMG-IV): sequencing the most valuable type-strain genomes for metagenomic binning, comparative biology and taxonomic classification.</title>
        <authorList>
            <person name="Goeker M."/>
        </authorList>
    </citation>
    <scope>NUCLEOTIDE SEQUENCE [LARGE SCALE GENOMIC DNA]</scope>
    <source>
        <strain evidence="9 10">DSM 22008</strain>
    </source>
</reference>
<dbReference type="InterPro" id="IPR020573">
    <property type="entry name" value="UDP_GlcNAc_AcTrfase_non-rep"/>
</dbReference>
<dbReference type="FunCoup" id="A0A420WL38">
    <property type="interactions" value="346"/>
</dbReference>
<keyword evidence="4 7" id="KW-0677">Repeat</keyword>
<dbReference type="GO" id="GO:0016020">
    <property type="term" value="C:membrane"/>
    <property type="evidence" value="ECO:0007669"/>
    <property type="project" value="GOC"/>
</dbReference>
<accession>A0A420WL38</accession>
<keyword evidence="10" id="KW-1185">Reference proteome</keyword>
<dbReference type="UniPathway" id="UPA00973"/>
<dbReference type="PANTHER" id="PTHR43378">
    <property type="entry name" value="UDP-3-O-ACYLGLUCOSAMINE N-ACYLTRANSFERASE"/>
    <property type="match status" value="1"/>
</dbReference>
<gene>
    <name evidence="7" type="primary">lpxD</name>
    <name evidence="9" type="ORF">DES40_0953</name>
</gene>
<comment type="function">
    <text evidence="7">Catalyzes the N-acylation of UDP-3-O-acylglucosamine using 3-hydroxyacyl-ACP as the acyl donor. Is involved in the biosynthesis of lipid A, a phosphorylated glycolipid that anchors the lipopolysaccharide to the outer membrane of the cell.</text>
</comment>
<sequence>MIDPRFYTLNEPMSLSALIQGLNVDLDPHFYDVIINRPNTLAEAISGDIVFLENKRLVGQIDCSKATACIVTKSLAPKVSQQGILPIISHTPRAHFARLCETLVLQTSFNAQSDISEETEIHPSAIIGAGAKIGKGTKIGPYTVIGDGVEIGAGTVIGAHVSLSFCIVGQNCRIKPNAVIGGAGFGVAKDEQGYVDLPHLGRVIIGDRVSIGSQSCIDRGQLGDTILGDDVKIDNLVQIAHNVRIGKGTMMAGRVGISGSCVIGDNVQMGGSVGLADHIKVGDGARIAAGSGVMNDIPKGEVWGGMPALPMREYMRMVSATRKMGKRPERNSK</sequence>
<dbReference type="Gene3D" id="2.160.10.10">
    <property type="entry name" value="Hexapeptide repeat proteins"/>
    <property type="match status" value="1"/>
</dbReference>
<comment type="pathway">
    <text evidence="7">Bacterial outer membrane biogenesis; LPS lipid A biosynthesis.</text>
</comment>
<evidence type="ECO:0000313" key="10">
    <source>
        <dbReference type="Proteomes" id="UP000282211"/>
    </source>
</evidence>
<dbReference type="GO" id="GO:0009245">
    <property type="term" value="P:lipid A biosynthetic process"/>
    <property type="evidence" value="ECO:0007669"/>
    <property type="project" value="UniProtKB-UniRule"/>
</dbReference>
<keyword evidence="3 7" id="KW-0808">Transferase</keyword>
<comment type="catalytic activity">
    <reaction evidence="7">
        <text>a UDP-3-O-[(3R)-3-hydroxyacyl]-alpha-D-glucosamine + a (3R)-hydroxyacyl-[ACP] = a UDP-2-N,3-O-bis[(3R)-3-hydroxyacyl]-alpha-D-glucosamine + holo-[ACP] + H(+)</text>
        <dbReference type="Rhea" id="RHEA:53836"/>
        <dbReference type="Rhea" id="RHEA-COMP:9685"/>
        <dbReference type="Rhea" id="RHEA-COMP:9945"/>
        <dbReference type="ChEBI" id="CHEBI:15378"/>
        <dbReference type="ChEBI" id="CHEBI:64479"/>
        <dbReference type="ChEBI" id="CHEBI:78827"/>
        <dbReference type="ChEBI" id="CHEBI:137740"/>
        <dbReference type="ChEBI" id="CHEBI:137748"/>
        <dbReference type="EC" id="2.3.1.191"/>
    </reaction>
</comment>
<dbReference type="InParanoid" id="A0A420WL38"/>
<evidence type="ECO:0000256" key="4">
    <source>
        <dbReference type="ARBA" id="ARBA00022737"/>
    </source>
</evidence>
<feature type="active site" description="Proton acceptor" evidence="7">
    <location>
        <position position="241"/>
    </location>
</feature>
<dbReference type="Gene3D" id="3.40.1390.10">
    <property type="entry name" value="MurE/MurF, N-terminal domain"/>
    <property type="match status" value="1"/>
</dbReference>
<dbReference type="InterPro" id="IPR007691">
    <property type="entry name" value="LpxD"/>
</dbReference>
<dbReference type="InterPro" id="IPR011004">
    <property type="entry name" value="Trimer_LpxA-like_sf"/>
</dbReference>
<evidence type="ECO:0000259" key="8">
    <source>
        <dbReference type="Pfam" id="PF04613"/>
    </source>
</evidence>
<name>A0A420WL38_9PROT</name>
<dbReference type="EMBL" id="RBII01000001">
    <property type="protein sequence ID" value="RKQ71626.1"/>
    <property type="molecule type" value="Genomic_DNA"/>
</dbReference>
<dbReference type="AlphaFoldDB" id="A0A420WL38"/>
<dbReference type="CDD" id="cd03352">
    <property type="entry name" value="LbH_LpxD"/>
    <property type="match status" value="1"/>
</dbReference>
<dbReference type="HAMAP" id="MF_00523">
    <property type="entry name" value="LpxD"/>
    <property type="match status" value="1"/>
</dbReference>
<dbReference type="OrthoDB" id="9784739at2"/>
<comment type="subunit">
    <text evidence="7">Homotrimer.</text>
</comment>